<name>A0A2T7FBY4_9POAL</name>
<dbReference type="OrthoDB" id="10549683at2759"/>
<dbReference type="AlphaFoldDB" id="A0A2T7FBY4"/>
<evidence type="ECO:0000313" key="1">
    <source>
        <dbReference type="EMBL" id="PUZ77593.1"/>
    </source>
</evidence>
<proteinExistence type="predicted"/>
<gene>
    <name evidence="1" type="ORF">GQ55_1G385100</name>
</gene>
<dbReference type="EMBL" id="CM009749">
    <property type="protein sequence ID" value="PUZ77593.1"/>
    <property type="molecule type" value="Genomic_DNA"/>
</dbReference>
<organism evidence="1 2">
    <name type="scientific">Panicum hallii var. hallii</name>
    <dbReference type="NCBI Taxonomy" id="1504633"/>
    <lineage>
        <taxon>Eukaryota</taxon>
        <taxon>Viridiplantae</taxon>
        <taxon>Streptophyta</taxon>
        <taxon>Embryophyta</taxon>
        <taxon>Tracheophyta</taxon>
        <taxon>Spermatophyta</taxon>
        <taxon>Magnoliopsida</taxon>
        <taxon>Liliopsida</taxon>
        <taxon>Poales</taxon>
        <taxon>Poaceae</taxon>
        <taxon>PACMAD clade</taxon>
        <taxon>Panicoideae</taxon>
        <taxon>Panicodae</taxon>
        <taxon>Paniceae</taxon>
        <taxon>Panicinae</taxon>
        <taxon>Panicum</taxon>
        <taxon>Panicum sect. Panicum</taxon>
    </lineage>
</organism>
<sequence>MIRWPFGEAGPELDPCPMISDEPSGVSSLLRQATRRFWNCWRRQGLRLLRPTMVSMIGTGHRGSGHCSLLHAQGFRTMYYCRF</sequence>
<dbReference type="Gramene" id="PUZ77593">
    <property type="protein sequence ID" value="PUZ77593"/>
    <property type="gene ID" value="GQ55_1G385100"/>
</dbReference>
<dbReference type="Proteomes" id="UP000244336">
    <property type="component" value="Chromosome 1"/>
</dbReference>
<protein>
    <submittedName>
        <fullName evidence="1">Uncharacterized protein</fullName>
    </submittedName>
</protein>
<reference evidence="1 2" key="1">
    <citation type="submission" date="2018-04" db="EMBL/GenBank/DDBJ databases">
        <title>WGS assembly of Panicum hallii var. hallii HAL2.</title>
        <authorList>
            <person name="Lovell J."/>
            <person name="Jenkins J."/>
            <person name="Lowry D."/>
            <person name="Mamidi S."/>
            <person name="Sreedasyam A."/>
            <person name="Weng X."/>
            <person name="Barry K."/>
            <person name="Bonette J."/>
            <person name="Campitelli B."/>
            <person name="Daum C."/>
            <person name="Gordon S."/>
            <person name="Gould B."/>
            <person name="Lipzen A."/>
            <person name="MacQueen A."/>
            <person name="Palacio-Mejia J."/>
            <person name="Plott C."/>
            <person name="Shakirov E."/>
            <person name="Shu S."/>
            <person name="Yoshinaga Y."/>
            <person name="Zane M."/>
            <person name="Rokhsar D."/>
            <person name="Grimwood J."/>
            <person name="Schmutz J."/>
            <person name="Juenger T."/>
        </authorList>
    </citation>
    <scope>NUCLEOTIDE SEQUENCE [LARGE SCALE GENOMIC DNA]</scope>
    <source>
        <strain evidence="2">cv. HAL2</strain>
    </source>
</reference>
<accession>A0A2T7FBY4</accession>
<keyword evidence="2" id="KW-1185">Reference proteome</keyword>
<evidence type="ECO:0000313" key="2">
    <source>
        <dbReference type="Proteomes" id="UP000244336"/>
    </source>
</evidence>